<sequence>MSEVIRARSSWKGQDLRGSRICADILGLPNKGGEVKYELDVEAINFVHNKYGIVQGAAPKIEAIVERVKQNKVANEDFLRSWLMIVVSTFLCSPTSLGISPRCYPALVDLSSVKKLNWCKFIVDQLQVAAKKMGKKNSVRGCLFVHVILYVDSLAVDNVEISPTKPRVAAWTRKLLDEKKRRLSEAISKVLSGVTDLLGGFIQDIAAAEYEPEPIMRRLKRRRATNTHATADEE</sequence>
<proteinExistence type="predicted"/>
<accession>A0A3L6Q5G3</accession>
<dbReference type="Proteomes" id="UP000275267">
    <property type="component" value="Unassembled WGS sequence"/>
</dbReference>
<evidence type="ECO:0000313" key="1">
    <source>
        <dbReference type="EMBL" id="RLM73889.1"/>
    </source>
</evidence>
<dbReference type="STRING" id="4540.A0A3L6Q5G3"/>
<keyword evidence="2" id="KW-1185">Reference proteome</keyword>
<organism evidence="1 2">
    <name type="scientific">Panicum miliaceum</name>
    <name type="common">Proso millet</name>
    <name type="synonym">Broomcorn millet</name>
    <dbReference type="NCBI Taxonomy" id="4540"/>
    <lineage>
        <taxon>Eukaryota</taxon>
        <taxon>Viridiplantae</taxon>
        <taxon>Streptophyta</taxon>
        <taxon>Embryophyta</taxon>
        <taxon>Tracheophyta</taxon>
        <taxon>Spermatophyta</taxon>
        <taxon>Magnoliopsida</taxon>
        <taxon>Liliopsida</taxon>
        <taxon>Poales</taxon>
        <taxon>Poaceae</taxon>
        <taxon>PACMAD clade</taxon>
        <taxon>Panicoideae</taxon>
        <taxon>Panicodae</taxon>
        <taxon>Paniceae</taxon>
        <taxon>Panicinae</taxon>
        <taxon>Panicum</taxon>
        <taxon>Panicum sect. Panicum</taxon>
    </lineage>
</organism>
<gene>
    <name evidence="1" type="ORF">C2845_PM15G06410</name>
</gene>
<protein>
    <submittedName>
        <fullName evidence="1">Uncharacterized protein</fullName>
    </submittedName>
</protein>
<dbReference type="OrthoDB" id="669288at2759"/>
<dbReference type="PANTHER" id="PTHR34835:SF85">
    <property type="entry name" value="AMINOTRANSFERASE-LIKE PLANT MOBILE DOMAIN-CONTAINING PROTEIN"/>
    <property type="match status" value="1"/>
</dbReference>
<comment type="caution">
    <text evidence="1">The sequence shown here is derived from an EMBL/GenBank/DDBJ whole genome shotgun (WGS) entry which is preliminary data.</text>
</comment>
<reference evidence="2" key="1">
    <citation type="journal article" date="2019" name="Nat. Commun.">
        <title>The genome of broomcorn millet.</title>
        <authorList>
            <person name="Zou C."/>
            <person name="Miki D."/>
            <person name="Li D."/>
            <person name="Tang Q."/>
            <person name="Xiao L."/>
            <person name="Rajput S."/>
            <person name="Deng P."/>
            <person name="Jia W."/>
            <person name="Huang R."/>
            <person name="Zhang M."/>
            <person name="Sun Y."/>
            <person name="Hu J."/>
            <person name="Fu X."/>
            <person name="Schnable P.S."/>
            <person name="Li F."/>
            <person name="Zhang H."/>
            <person name="Feng B."/>
            <person name="Zhu X."/>
            <person name="Liu R."/>
            <person name="Schnable J.C."/>
            <person name="Zhu J.-K."/>
            <person name="Zhang H."/>
        </authorList>
    </citation>
    <scope>NUCLEOTIDE SEQUENCE [LARGE SCALE GENOMIC DNA]</scope>
</reference>
<dbReference type="EMBL" id="PQIB02000013">
    <property type="protein sequence ID" value="RLM73889.1"/>
    <property type="molecule type" value="Genomic_DNA"/>
</dbReference>
<dbReference type="AlphaFoldDB" id="A0A3L6Q5G3"/>
<dbReference type="PANTHER" id="PTHR34835">
    <property type="entry name" value="OS07G0283600 PROTEIN-RELATED"/>
    <property type="match status" value="1"/>
</dbReference>
<name>A0A3L6Q5G3_PANMI</name>
<evidence type="ECO:0000313" key="2">
    <source>
        <dbReference type="Proteomes" id="UP000275267"/>
    </source>
</evidence>